<keyword evidence="3" id="KW-1185">Reference proteome</keyword>
<keyword evidence="1" id="KW-0472">Membrane</keyword>
<evidence type="ECO:0000256" key="1">
    <source>
        <dbReference type="SAM" id="Phobius"/>
    </source>
</evidence>
<keyword evidence="1" id="KW-1133">Transmembrane helix</keyword>
<organism evidence="2 3">
    <name type="scientific">Elysia marginata</name>
    <dbReference type="NCBI Taxonomy" id="1093978"/>
    <lineage>
        <taxon>Eukaryota</taxon>
        <taxon>Metazoa</taxon>
        <taxon>Spiralia</taxon>
        <taxon>Lophotrochozoa</taxon>
        <taxon>Mollusca</taxon>
        <taxon>Gastropoda</taxon>
        <taxon>Heterobranchia</taxon>
        <taxon>Euthyneura</taxon>
        <taxon>Panpulmonata</taxon>
        <taxon>Sacoglossa</taxon>
        <taxon>Placobranchoidea</taxon>
        <taxon>Plakobranchidae</taxon>
        <taxon>Elysia</taxon>
    </lineage>
</organism>
<evidence type="ECO:0000313" key="3">
    <source>
        <dbReference type="Proteomes" id="UP000762676"/>
    </source>
</evidence>
<evidence type="ECO:0000313" key="2">
    <source>
        <dbReference type="EMBL" id="GFS25187.1"/>
    </source>
</evidence>
<proteinExistence type="predicted"/>
<keyword evidence="1" id="KW-0812">Transmembrane</keyword>
<evidence type="ECO:0008006" key="4">
    <source>
        <dbReference type="Google" id="ProtNLM"/>
    </source>
</evidence>
<name>A0AAV4JQY7_9GAST</name>
<feature type="transmembrane region" description="Helical" evidence="1">
    <location>
        <begin position="58"/>
        <end position="89"/>
    </location>
</feature>
<comment type="caution">
    <text evidence="2">The sequence shown here is derived from an EMBL/GenBank/DDBJ whole genome shotgun (WGS) entry which is preliminary data.</text>
</comment>
<accession>A0AAV4JQY7</accession>
<dbReference type="EMBL" id="BMAT01010356">
    <property type="protein sequence ID" value="GFS25187.1"/>
    <property type="molecule type" value="Genomic_DNA"/>
</dbReference>
<protein>
    <recommendedName>
        <fullName evidence="4">Transmembrane protein</fullName>
    </recommendedName>
</protein>
<gene>
    <name evidence="2" type="ORF">ElyMa_005177400</name>
</gene>
<dbReference type="Proteomes" id="UP000762676">
    <property type="component" value="Unassembled WGS sequence"/>
</dbReference>
<dbReference type="AlphaFoldDB" id="A0AAV4JQY7"/>
<sequence length="93" mass="9245">MESIVGSVVVLVGSVVLSVLLVRVGISGFGGVSAGRWCVGGVGDCVSGVGEVSVGSVVLVVLSVGSMLVLAVLVVGWTGSVVVSLVSWWSPWC</sequence>
<reference evidence="2 3" key="1">
    <citation type="journal article" date="2021" name="Elife">
        <title>Chloroplast acquisition without the gene transfer in kleptoplastic sea slugs, Plakobranchus ocellatus.</title>
        <authorList>
            <person name="Maeda T."/>
            <person name="Takahashi S."/>
            <person name="Yoshida T."/>
            <person name="Shimamura S."/>
            <person name="Takaki Y."/>
            <person name="Nagai Y."/>
            <person name="Toyoda A."/>
            <person name="Suzuki Y."/>
            <person name="Arimoto A."/>
            <person name="Ishii H."/>
            <person name="Satoh N."/>
            <person name="Nishiyama T."/>
            <person name="Hasebe M."/>
            <person name="Maruyama T."/>
            <person name="Minagawa J."/>
            <person name="Obokata J."/>
            <person name="Shigenobu S."/>
        </authorList>
    </citation>
    <scope>NUCLEOTIDE SEQUENCE [LARGE SCALE GENOMIC DNA]</scope>
</reference>